<organism evidence="2 3">
    <name type="scientific">Methylomagnum ishizawai</name>
    <dbReference type="NCBI Taxonomy" id="1760988"/>
    <lineage>
        <taxon>Bacteria</taxon>
        <taxon>Pseudomonadati</taxon>
        <taxon>Pseudomonadota</taxon>
        <taxon>Gammaproteobacteria</taxon>
        <taxon>Methylococcales</taxon>
        <taxon>Methylococcaceae</taxon>
        <taxon>Methylomagnum</taxon>
    </lineage>
</organism>
<feature type="region of interest" description="Disordered" evidence="1">
    <location>
        <begin position="132"/>
        <end position="163"/>
    </location>
</feature>
<evidence type="ECO:0000313" key="3">
    <source>
        <dbReference type="Proteomes" id="UP000192923"/>
    </source>
</evidence>
<keyword evidence="3" id="KW-1185">Reference proteome</keyword>
<dbReference type="Proteomes" id="UP000192923">
    <property type="component" value="Unassembled WGS sequence"/>
</dbReference>
<reference evidence="2 3" key="1">
    <citation type="submission" date="2016-12" db="EMBL/GenBank/DDBJ databases">
        <authorList>
            <person name="Song W.-J."/>
            <person name="Kurnit D.M."/>
        </authorList>
    </citation>
    <scope>NUCLEOTIDE SEQUENCE [LARGE SCALE GENOMIC DNA]</scope>
    <source>
        <strain evidence="2 3">175</strain>
    </source>
</reference>
<dbReference type="RefSeq" id="WP_125468850.1">
    <property type="nucleotide sequence ID" value="NZ_FXAM01000001.1"/>
</dbReference>
<feature type="compositionally biased region" description="Low complexity" evidence="1">
    <location>
        <begin position="251"/>
        <end position="263"/>
    </location>
</feature>
<proteinExistence type="predicted"/>
<gene>
    <name evidence="2" type="ORF">SAMN02949497_1638</name>
</gene>
<dbReference type="STRING" id="1760988.SAMN02949497_1638"/>
<feature type="region of interest" description="Disordered" evidence="1">
    <location>
        <begin position="229"/>
        <end position="270"/>
    </location>
</feature>
<dbReference type="OrthoDB" id="6872885at2"/>
<feature type="region of interest" description="Disordered" evidence="1">
    <location>
        <begin position="177"/>
        <end position="217"/>
    </location>
</feature>
<evidence type="ECO:0000313" key="2">
    <source>
        <dbReference type="EMBL" id="SMF94328.1"/>
    </source>
</evidence>
<protein>
    <recommendedName>
        <fullName evidence="4">DUF2752 domain-containing protein</fullName>
    </recommendedName>
</protein>
<accession>A0A1Y6CUM0</accession>
<sequence length="270" mass="28868">MRLRCPCCGAEMSLDTLMALDAARDAVERALRLAPIGKPILMYLGLFRPAKRSLTLERVAKLLEDLLPMIEAAEIKWEGQVYAAPREAWAGGIDTLVQMRAEGKLDLPLDNHNLLRSIIVRRIRQANLKAEAQAEAQEEQRRQALPRDRAQSAPAPALPLGMMVDDRGQVVSVLEHHQRLRETQPAPPAAPAPSPTSAPLPPGMMLDPDTGGPVQIGAYLAATQARLRGVSYSASPSPPSASSDSPPPDGSPTDEPGDAAAGEPPEPTGD</sequence>
<feature type="compositionally biased region" description="Pro residues" evidence="1">
    <location>
        <begin position="185"/>
        <end position="202"/>
    </location>
</feature>
<dbReference type="EMBL" id="FXAM01000001">
    <property type="protein sequence ID" value="SMF94328.1"/>
    <property type="molecule type" value="Genomic_DNA"/>
</dbReference>
<dbReference type="AlphaFoldDB" id="A0A1Y6CUM0"/>
<evidence type="ECO:0000256" key="1">
    <source>
        <dbReference type="SAM" id="MobiDB-lite"/>
    </source>
</evidence>
<evidence type="ECO:0008006" key="4">
    <source>
        <dbReference type="Google" id="ProtNLM"/>
    </source>
</evidence>
<feature type="compositionally biased region" description="Basic and acidic residues" evidence="1">
    <location>
        <begin position="138"/>
        <end position="150"/>
    </location>
</feature>
<name>A0A1Y6CUM0_9GAMM</name>